<gene>
    <name evidence="1" type="ORF">J21TS3_22560</name>
</gene>
<evidence type="ECO:0000313" key="1">
    <source>
        <dbReference type="EMBL" id="GIO67435.1"/>
    </source>
</evidence>
<reference evidence="1 2" key="1">
    <citation type="submission" date="2021-03" db="EMBL/GenBank/DDBJ databases">
        <title>Antimicrobial resistance genes in bacteria isolated from Japanese honey, and their potential for conferring macrolide and lincosamide resistance in the American foulbrood pathogen Paenibacillus larvae.</title>
        <authorList>
            <person name="Okamoto M."/>
            <person name="Kumagai M."/>
            <person name="Kanamori H."/>
            <person name="Takamatsu D."/>
        </authorList>
    </citation>
    <scope>NUCLEOTIDE SEQUENCE [LARGE SCALE GENOMIC DNA]</scope>
    <source>
        <strain evidence="1 2">J21TS3</strain>
    </source>
</reference>
<proteinExistence type="predicted"/>
<comment type="caution">
    <text evidence="1">The sequence shown here is derived from an EMBL/GenBank/DDBJ whole genome shotgun (WGS) entry which is preliminary data.</text>
</comment>
<dbReference type="Proteomes" id="UP000680638">
    <property type="component" value="Unassembled WGS sequence"/>
</dbReference>
<sequence length="68" mass="7829">MRLRVSRKSNGLFDTLFFIWGIISFKIKIDLKRSENPTSVTDEAILNPLQKNRGFLDSLSRNNAAFKV</sequence>
<dbReference type="EMBL" id="BORW01000009">
    <property type="protein sequence ID" value="GIO67435.1"/>
    <property type="molecule type" value="Genomic_DNA"/>
</dbReference>
<organism evidence="1 2">
    <name type="scientific">Paenibacillus cookii</name>
    <dbReference type="NCBI Taxonomy" id="157839"/>
    <lineage>
        <taxon>Bacteria</taxon>
        <taxon>Bacillati</taxon>
        <taxon>Bacillota</taxon>
        <taxon>Bacilli</taxon>
        <taxon>Bacillales</taxon>
        <taxon>Paenibacillaceae</taxon>
        <taxon>Paenibacillus</taxon>
    </lineage>
</organism>
<protein>
    <submittedName>
        <fullName evidence="1">Uncharacterized protein</fullName>
    </submittedName>
</protein>
<accession>A0ABQ4LVZ3</accession>
<evidence type="ECO:0000313" key="2">
    <source>
        <dbReference type="Proteomes" id="UP000680638"/>
    </source>
</evidence>
<keyword evidence="2" id="KW-1185">Reference proteome</keyword>
<name>A0ABQ4LVZ3_9BACL</name>